<protein>
    <submittedName>
        <fullName evidence="2">Serine hydrolase</fullName>
    </submittedName>
</protein>
<organism evidence="2 3">
    <name type="scientific">Spirosoma profusum</name>
    <dbReference type="NCBI Taxonomy" id="2771354"/>
    <lineage>
        <taxon>Bacteria</taxon>
        <taxon>Pseudomonadati</taxon>
        <taxon>Bacteroidota</taxon>
        <taxon>Cytophagia</taxon>
        <taxon>Cytophagales</taxon>
        <taxon>Cytophagaceae</taxon>
        <taxon>Spirosoma</taxon>
    </lineage>
</organism>
<dbReference type="EMBL" id="JACWZY010000011">
    <property type="protein sequence ID" value="MBD2701862.1"/>
    <property type="molecule type" value="Genomic_DNA"/>
</dbReference>
<dbReference type="PROSITE" id="PS51257">
    <property type="entry name" value="PROKAR_LIPOPROTEIN"/>
    <property type="match status" value="1"/>
</dbReference>
<dbReference type="Proteomes" id="UP000598820">
    <property type="component" value="Unassembled WGS sequence"/>
</dbReference>
<dbReference type="AlphaFoldDB" id="A0A927AU10"/>
<feature type="domain" description="Beta-lactamase-related" evidence="1">
    <location>
        <begin position="325"/>
        <end position="635"/>
    </location>
</feature>
<dbReference type="RefSeq" id="WP_190887719.1">
    <property type="nucleotide sequence ID" value="NZ_JACWZY010000011.1"/>
</dbReference>
<keyword evidence="2" id="KW-0378">Hydrolase</keyword>
<dbReference type="PANTHER" id="PTHR46825:SF9">
    <property type="entry name" value="BETA-LACTAMASE-RELATED DOMAIN-CONTAINING PROTEIN"/>
    <property type="match status" value="1"/>
</dbReference>
<accession>A0A927AU10</accession>
<dbReference type="GO" id="GO:0016787">
    <property type="term" value="F:hydrolase activity"/>
    <property type="evidence" value="ECO:0007669"/>
    <property type="project" value="UniProtKB-KW"/>
</dbReference>
<evidence type="ECO:0000313" key="2">
    <source>
        <dbReference type="EMBL" id="MBD2701862.1"/>
    </source>
</evidence>
<evidence type="ECO:0000259" key="1">
    <source>
        <dbReference type="Pfam" id="PF00144"/>
    </source>
</evidence>
<dbReference type="SUPFAM" id="SSF56601">
    <property type="entry name" value="beta-lactamase/transpeptidase-like"/>
    <property type="match status" value="1"/>
</dbReference>
<evidence type="ECO:0000313" key="3">
    <source>
        <dbReference type="Proteomes" id="UP000598820"/>
    </source>
</evidence>
<dbReference type="Gene3D" id="3.40.710.10">
    <property type="entry name" value="DD-peptidase/beta-lactamase superfamily"/>
    <property type="match status" value="1"/>
</dbReference>
<dbReference type="Gene3D" id="2.60.40.2340">
    <property type="match status" value="3"/>
</dbReference>
<dbReference type="InterPro" id="IPR001466">
    <property type="entry name" value="Beta-lactam-related"/>
</dbReference>
<dbReference type="InterPro" id="IPR012338">
    <property type="entry name" value="Beta-lactam/transpept-like"/>
</dbReference>
<reference evidence="2" key="1">
    <citation type="submission" date="2020-09" db="EMBL/GenBank/DDBJ databases">
        <authorList>
            <person name="Kim M.K."/>
        </authorList>
    </citation>
    <scope>NUCLEOTIDE SEQUENCE</scope>
    <source>
        <strain evidence="2">BT702</strain>
    </source>
</reference>
<sequence length="668" mass="72184">MFRYLLLLFLALATACKKNEVQSDQKALLSFSFTKSANPSLIADVSGMISGSQVTIMLPAGTKVNALKATFSSSPLSTVSIGGMRQESGVTSNDFTSPVIYRITAEDGSTVDYSVKVAVAKSGEKLITAFSFLKSANPELPSDISFTINGTQFAAVLPVGQKAIGLKASFTVSPLAIVTVNGAKQENGMTSNDFSTPLTYRVTAEDGSSTDYTATVTVQVPVLSAAKDLLNFSLIFKSFSSKEIESTGKISAQKISLFLPPNTNIQNVKPTFTISDKATVQVNGQNQSSGQSAIDLSKPVLYRVIAEDKTTKDYEVTGISIDQTIDNLLQKFMTQYSVTGLSFSMTRNERLVYSKGYGLADKSTNEAVNVNSLFRVASVSKPITAIAIMKLIEEGKLSLDSKVFGAGSIFGTKYGAAPYLSGYESITVKQILEHTSGLATNDSNDPMGISAFDLTQDQVIDNTVRTRALLATPGTKYSYSNFGYCVLGRIIEKVSGTSYINYLQENIFTPSGISTIQVTGNTINTRKPNEVIYYNSKYNPYGINVARMDSHGGLIASSIDLVKLLTRVDGFAGKADILKPETINTMTKYNATAGYSLGWSVNSSNNWWHTGSIQGTSSEIVRANNGFSWAIITNSGCIDCGDNYWIDLDQLGWQIQSLISQWPEYDLF</sequence>
<dbReference type="InterPro" id="IPR050491">
    <property type="entry name" value="AmpC-like"/>
</dbReference>
<name>A0A927AU10_9BACT</name>
<dbReference type="Pfam" id="PF00144">
    <property type="entry name" value="Beta-lactamase"/>
    <property type="match status" value="1"/>
</dbReference>
<keyword evidence="3" id="KW-1185">Reference proteome</keyword>
<dbReference type="PANTHER" id="PTHR46825">
    <property type="entry name" value="D-ALANYL-D-ALANINE-CARBOXYPEPTIDASE/ENDOPEPTIDASE AMPH"/>
    <property type="match status" value="1"/>
</dbReference>
<comment type="caution">
    <text evidence="2">The sequence shown here is derived from an EMBL/GenBank/DDBJ whole genome shotgun (WGS) entry which is preliminary data.</text>
</comment>
<gene>
    <name evidence="2" type="ORF">IC229_14525</name>
</gene>
<proteinExistence type="predicted"/>